<evidence type="ECO:0000313" key="1">
    <source>
        <dbReference type="EMBL" id="KAJ4356025.1"/>
    </source>
</evidence>
<gene>
    <name evidence="1" type="ORF">N0V89_004052</name>
</gene>
<dbReference type="Pfam" id="PF09365">
    <property type="entry name" value="DUF2461"/>
    <property type="match status" value="1"/>
</dbReference>
<dbReference type="Proteomes" id="UP001140513">
    <property type="component" value="Unassembled WGS sequence"/>
</dbReference>
<reference evidence="1" key="1">
    <citation type="submission" date="2022-10" db="EMBL/GenBank/DDBJ databases">
        <title>Tapping the CABI collections for fungal endophytes: first genome assemblies for Collariella, Neodidymelliopsis, Ascochyta clinopodiicola, Didymella pomorum, Didymosphaeria variabile, Neocosmospora piperis and Neocucurbitaria cava.</title>
        <authorList>
            <person name="Hill R."/>
        </authorList>
    </citation>
    <scope>NUCLEOTIDE SEQUENCE</scope>
    <source>
        <strain evidence="1">IMI 356815</strain>
    </source>
</reference>
<dbReference type="InterPro" id="IPR012808">
    <property type="entry name" value="CHP02453"/>
</dbReference>
<evidence type="ECO:0000313" key="2">
    <source>
        <dbReference type="Proteomes" id="UP001140513"/>
    </source>
</evidence>
<organism evidence="1 2">
    <name type="scientific">Didymosphaeria variabile</name>
    <dbReference type="NCBI Taxonomy" id="1932322"/>
    <lineage>
        <taxon>Eukaryota</taxon>
        <taxon>Fungi</taxon>
        <taxon>Dikarya</taxon>
        <taxon>Ascomycota</taxon>
        <taxon>Pezizomycotina</taxon>
        <taxon>Dothideomycetes</taxon>
        <taxon>Pleosporomycetidae</taxon>
        <taxon>Pleosporales</taxon>
        <taxon>Massarineae</taxon>
        <taxon>Didymosphaeriaceae</taxon>
        <taxon>Didymosphaeria</taxon>
    </lineage>
</organism>
<accession>A0A9W8XNR6</accession>
<sequence>MAMHKELLNDSLSEHSDAKTESFRCELMTMASSSASMHLCILTHFGGLRYLGFPSDGSRSRMQEPFAEEWEGGGLWMPEAGALSALRQDIDRKPHKIKRVLTDAGLRKSFLGGISNDEKKAVEAFANQTSNRSNALKKHPKVSCFKLLPLK</sequence>
<name>A0A9W8XNR6_9PLEO</name>
<protein>
    <submittedName>
        <fullName evidence="1">Uncharacterized protein</fullName>
    </submittedName>
</protein>
<keyword evidence="2" id="KW-1185">Reference proteome</keyword>
<dbReference type="AlphaFoldDB" id="A0A9W8XNR6"/>
<proteinExistence type="predicted"/>
<dbReference type="OrthoDB" id="2537769at2759"/>
<dbReference type="GeneID" id="80907582"/>
<comment type="caution">
    <text evidence="1">The sequence shown here is derived from an EMBL/GenBank/DDBJ whole genome shotgun (WGS) entry which is preliminary data.</text>
</comment>
<dbReference type="RefSeq" id="XP_056073151.1">
    <property type="nucleotide sequence ID" value="XM_056212843.1"/>
</dbReference>
<dbReference type="EMBL" id="JAPEUX010000003">
    <property type="protein sequence ID" value="KAJ4356025.1"/>
    <property type="molecule type" value="Genomic_DNA"/>
</dbReference>